<evidence type="ECO:0008006" key="3">
    <source>
        <dbReference type="Google" id="ProtNLM"/>
    </source>
</evidence>
<organism evidence="1 2">
    <name type="scientific">Adhaeribacter terrigena</name>
    <dbReference type="NCBI Taxonomy" id="2793070"/>
    <lineage>
        <taxon>Bacteria</taxon>
        <taxon>Pseudomonadati</taxon>
        <taxon>Bacteroidota</taxon>
        <taxon>Cytophagia</taxon>
        <taxon>Cytophagales</taxon>
        <taxon>Hymenobacteraceae</taxon>
        <taxon>Adhaeribacter</taxon>
    </lineage>
</organism>
<accession>A0ABS1C0C5</accession>
<evidence type="ECO:0000313" key="1">
    <source>
        <dbReference type="EMBL" id="MBK0402794.1"/>
    </source>
</evidence>
<keyword evidence="2" id="KW-1185">Reference proteome</keyword>
<dbReference type="Proteomes" id="UP000644147">
    <property type="component" value="Unassembled WGS sequence"/>
</dbReference>
<comment type="caution">
    <text evidence="1">The sequence shown here is derived from an EMBL/GenBank/DDBJ whole genome shotgun (WGS) entry which is preliminary data.</text>
</comment>
<name>A0ABS1C0C5_9BACT</name>
<protein>
    <recommendedName>
        <fullName evidence="3">Co-chaperone DjlA N-terminal domain-containing protein</fullName>
    </recommendedName>
</protein>
<evidence type="ECO:0000313" key="2">
    <source>
        <dbReference type="Proteomes" id="UP000644147"/>
    </source>
</evidence>
<sequence>MNVSFTQILNTQEKKLAFFQNIVLVAIADRYVDKLESDFLVSVGDQLQLTEKDTLHIADNLKNLKFIIPQDGLQKSLELEMLVKMVLQDGIVEKREYDLCLEYTRQIGFTKEKLDELIAQSKN</sequence>
<dbReference type="RefSeq" id="WP_200505553.1">
    <property type="nucleotide sequence ID" value="NZ_JAEHFX010000003.1"/>
</dbReference>
<dbReference type="InterPro" id="IPR029024">
    <property type="entry name" value="TerB-like"/>
</dbReference>
<dbReference type="SUPFAM" id="SSF158682">
    <property type="entry name" value="TerB-like"/>
    <property type="match status" value="1"/>
</dbReference>
<dbReference type="Gene3D" id="1.10.3680.10">
    <property type="entry name" value="TerB-like"/>
    <property type="match status" value="1"/>
</dbReference>
<reference evidence="1 2" key="1">
    <citation type="submission" date="2020-12" db="EMBL/GenBank/DDBJ databases">
        <title>Bacterial novel species Adhaeribacter sp. BT258 isolated from soil.</title>
        <authorList>
            <person name="Jung H.-Y."/>
        </authorList>
    </citation>
    <scope>NUCLEOTIDE SEQUENCE [LARGE SCALE GENOMIC DNA]</scope>
    <source>
        <strain evidence="1 2">BT258</strain>
    </source>
</reference>
<dbReference type="EMBL" id="JAEHFX010000003">
    <property type="protein sequence ID" value="MBK0402794.1"/>
    <property type="molecule type" value="Genomic_DNA"/>
</dbReference>
<proteinExistence type="predicted"/>
<gene>
    <name evidence="1" type="ORF">I5M27_07335</name>
</gene>